<dbReference type="Pfam" id="PF00571">
    <property type="entry name" value="CBS"/>
    <property type="match status" value="2"/>
</dbReference>
<evidence type="ECO:0000259" key="3">
    <source>
        <dbReference type="PROSITE" id="PS51371"/>
    </source>
</evidence>
<dbReference type="Gene3D" id="3.10.580.10">
    <property type="entry name" value="CBS-domain"/>
    <property type="match status" value="1"/>
</dbReference>
<keyword evidence="1 2" id="KW-0129">CBS domain</keyword>
<reference evidence="5" key="1">
    <citation type="submission" date="2023-03" db="EMBL/GenBank/DDBJ databases">
        <title>Edaphobacter sp.</title>
        <authorList>
            <person name="Huber K.J."/>
            <person name="Papendorf J."/>
            <person name="Pilke C."/>
            <person name="Bunk B."/>
            <person name="Sproeer C."/>
            <person name="Pester M."/>
        </authorList>
    </citation>
    <scope>NUCLEOTIDE SEQUENCE</scope>
    <source>
        <strain evidence="4">DSM 109919</strain>
        <strain evidence="5">DSM 109920</strain>
    </source>
</reference>
<name>A0AAU7D2B8_9BACT</name>
<dbReference type="SUPFAM" id="SSF54631">
    <property type="entry name" value="CBS-domain pair"/>
    <property type="match status" value="1"/>
</dbReference>
<dbReference type="KEGG" id="epl:P4G45_08730"/>
<dbReference type="EMBL" id="CP121195">
    <property type="protein sequence ID" value="XBH11888.1"/>
    <property type="molecule type" value="Genomic_DNA"/>
</dbReference>
<dbReference type="PANTHER" id="PTHR43080">
    <property type="entry name" value="CBS DOMAIN-CONTAINING PROTEIN CBSX3, MITOCHONDRIAL"/>
    <property type="match status" value="1"/>
</dbReference>
<sequence length="150" mass="16083">MNVKDVMSKGLFCCTPDDPIQKAAELMKTNDVGSIPVVNDCTERKLLGIITDRDICIKAVAAGKSNGTMKVSEVMSRATVTCGPDESLEACEAKMERNQVRRVPVVDGKGTCIGIVAQADIALRDTPEHTHHIVAAISQHRTQSQTAAHA</sequence>
<dbReference type="EMBL" id="CP121194">
    <property type="protein sequence ID" value="XBH08584.1"/>
    <property type="molecule type" value="Genomic_DNA"/>
</dbReference>
<accession>A0AAU7D2B8</accession>
<dbReference type="CDD" id="cd04622">
    <property type="entry name" value="CBS_pair_HRP1_like"/>
    <property type="match status" value="1"/>
</dbReference>
<evidence type="ECO:0000256" key="1">
    <source>
        <dbReference type="ARBA" id="ARBA00023122"/>
    </source>
</evidence>
<evidence type="ECO:0000256" key="2">
    <source>
        <dbReference type="PROSITE-ProRule" id="PRU00703"/>
    </source>
</evidence>
<dbReference type="AlphaFoldDB" id="A0AAU7D2B8"/>
<dbReference type="SMART" id="SM00116">
    <property type="entry name" value="CBS"/>
    <property type="match status" value="2"/>
</dbReference>
<dbReference type="RefSeq" id="WP_348266093.1">
    <property type="nucleotide sequence ID" value="NZ_CP121194.1"/>
</dbReference>
<gene>
    <name evidence="4" type="ORF">P4G45_08730</name>
    <name evidence="5" type="ORF">P8936_09180</name>
</gene>
<evidence type="ECO:0000313" key="5">
    <source>
        <dbReference type="EMBL" id="XBH11888.1"/>
    </source>
</evidence>
<evidence type="ECO:0000313" key="4">
    <source>
        <dbReference type="EMBL" id="XBH08584.1"/>
    </source>
</evidence>
<feature type="domain" description="CBS" evidence="3">
    <location>
        <begin position="7"/>
        <end position="65"/>
    </location>
</feature>
<dbReference type="InterPro" id="IPR000644">
    <property type="entry name" value="CBS_dom"/>
</dbReference>
<feature type="domain" description="CBS" evidence="3">
    <location>
        <begin position="75"/>
        <end position="131"/>
    </location>
</feature>
<dbReference type="PROSITE" id="PS51371">
    <property type="entry name" value="CBS"/>
    <property type="match status" value="2"/>
</dbReference>
<protein>
    <submittedName>
        <fullName evidence="5">CBS domain-containing protein</fullName>
    </submittedName>
</protein>
<proteinExistence type="predicted"/>
<dbReference type="InterPro" id="IPR051257">
    <property type="entry name" value="Diverse_CBS-Domain"/>
</dbReference>
<organism evidence="5">
    <name type="scientific">Edaphobacter paludis</name>
    <dbReference type="NCBI Taxonomy" id="3035702"/>
    <lineage>
        <taxon>Bacteria</taxon>
        <taxon>Pseudomonadati</taxon>
        <taxon>Acidobacteriota</taxon>
        <taxon>Terriglobia</taxon>
        <taxon>Terriglobales</taxon>
        <taxon>Acidobacteriaceae</taxon>
        <taxon>Edaphobacter</taxon>
    </lineage>
</organism>
<dbReference type="InterPro" id="IPR046342">
    <property type="entry name" value="CBS_dom_sf"/>
</dbReference>
<dbReference type="PANTHER" id="PTHR43080:SF2">
    <property type="entry name" value="CBS DOMAIN-CONTAINING PROTEIN"/>
    <property type="match status" value="1"/>
</dbReference>
<accession>A0AAU7CT00</accession>